<evidence type="ECO:0000256" key="8">
    <source>
        <dbReference type="ARBA" id="ARBA00023224"/>
    </source>
</evidence>
<dbReference type="PROSITE" id="PS00237">
    <property type="entry name" value="G_PROTEIN_RECEP_F1_1"/>
    <property type="match status" value="1"/>
</dbReference>
<dbReference type="GO" id="GO:0005886">
    <property type="term" value="C:plasma membrane"/>
    <property type="evidence" value="ECO:0007669"/>
    <property type="project" value="UniProtKB-SubCell"/>
</dbReference>
<feature type="transmembrane region" description="Helical" evidence="10">
    <location>
        <begin position="140"/>
        <end position="162"/>
    </location>
</feature>
<dbReference type="GeneID" id="115464645"/>
<dbReference type="InParanoid" id="A0A6P7XJS1"/>
<dbReference type="CDD" id="cd13954">
    <property type="entry name" value="7tmA_OR"/>
    <property type="match status" value="1"/>
</dbReference>
<dbReference type="Proteomes" id="UP000515156">
    <property type="component" value="Chromosome 3"/>
</dbReference>
<evidence type="ECO:0000256" key="7">
    <source>
        <dbReference type="ARBA" id="ARBA00023170"/>
    </source>
</evidence>
<dbReference type="InterPro" id="IPR017452">
    <property type="entry name" value="GPCR_Rhodpsn_7TM"/>
</dbReference>
<keyword evidence="12" id="KW-1185">Reference proteome</keyword>
<dbReference type="SUPFAM" id="SSF81321">
    <property type="entry name" value="Family A G protein-coupled receptor-like"/>
    <property type="match status" value="1"/>
</dbReference>
<evidence type="ECO:0000256" key="1">
    <source>
        <dbReference type="ARBA" id="ARBA00004651"/>
    </source>
</evidence>
<feature type="transmembrane region" description="Helical" evidence="10">
    <location>
        <begin position="237"/>
        <end position="260"/>
    </location>
</feature>
<evidence type="ECO:0000313" key="13">
    <source>
        <dbReference type="RefSeq" id="XP_030050865.1"/>
    </source>
</evidence>
<feature type="transmembrane region" description="Helical" evidence="10">
    <location>
        <begin position="204"/>
        <end position="225"/>
    </location>
</feature>
<evidence type="ECO:0000313" key="12">
    <source>
        <dbReference type="Proteomes" id="UP000515156"/>
    </source>
</evidence>
<dbReference type="GO" id="GO:0004984">
    <property type="term" value="F:olfactory receptor activity"/>
    <property type="evidence" value="ECO:0007669"/>
    <property type="project" value="InterPro"/>
</dbReference>
<keyword evidence="10" id="KW-0552">Olfaction</keyword>
<protein>
    <recommendedName>
        <fullName evidence="10">Olfactory receptor</fullName>
    </recommendedName>
</protein>
<dbReference type="PANTHER" id="PTHR48001">
    <property type="entry name" value="OLFACTORY RECEPTOR"/>
    <property type="match status" value="1"/>
</dbReference>
<name>A0A6P7XJS1_9AMPH</name>
<dbReference type="InterPro" id="IPR000725">
    <property type="entry name" value="Olfact_rcpt"/>
</dbReference>
<keyword evidence="7 9" id="KW-0675">Receptor</keyword>
<dbReference type="PRINTS" id="PR00245">
    <property type="entry name" value="OLFACTORYR"/>
</dbReference>
<evidence type="ECO:0000256" key="4">
    <source>
        <dbReference type="ARBA" id="ARBA00022989"/>
    </source>
</evidence>
<accession>A0A6P7XJS1</accession>
<keyword evidence="3 9" id="KW-0812">Transmembrane</keyword>
<dbReference type="InterPro" id="IPR000276">
    <property type="entry name" value="GPCR_Rhodpsn"/>
</dbReference>
<evidence type="ECO:0000256" key="5">
    <source>
        <dbReference type="ARBA" id="ARBA00023040"/>
    </source>
</evidence>
<keyword evidence="4 10" id="KW-1133">Transmembrane helix</keyword>
<keyword evidence="8 9" id="KW-0807">Transducer</keyword>
<evidence type="ECO:0000256" key="2">
    <source>
        <dbReference type="ARBA" id="ARBA00022475"/>
    </source>
</evidence>
<dbReference type="FunFam" id="1.20.1070.10:FF:000015">
    <property type="entry name" value="Olfactory receptor"/>
    <property type="match status" value="1"/>
</dbReference>
<feature type="transmembrane region" description="Helical" evidence="10">
    <location>
        <begin position="28"/>
        <end position="50"/>
    </location>
</feature>
<sequence length="317" mass="36239">MEAENQTQIKEFILLGISDNPDLWMVHFLLFLILYIVTLLGNISIISLIVTEPQLHTPMYFFLSNLSLVDMCFTSVTVPKMLINLITRKKTIFFSSCIAQMFFLNSCGSTENFLLSVMAYDRYVAICNPLRYTVMMTRNVCVLFAAASWITAFLHSLLYAFIVSQLNFCDINTIHHFFCELPPLLKLSCSDISAIELLLFTEGMAVGLGPFLCIVISYTHIIIAILKIHSKEGKYKVFSTCSSHLIVVNLYFGSVTFTYLRPNSNYSEDKDRVVTVFYAVVAPMLNPFIYSLRNNDIKVTVRKVMHAIKTRQEMKRI</sequence>
<comment type="similarity">
    <text evidence="9">Belongs to the G-protein coupled receptor 1 family.</text>
</comment>
<keyword evidence="6 10" id="KW-0472">Membrane</keyword>
<evidence type="ECO:0000259" key="11">
    <source>
        <dbReference type="PROSITE" id="PS50262"/>
    </source>
</evidence>
<evidence type="ECO:0000256" key="9">
    <source>
        <dbReference type="RuleBase" id="RU000688"/>
    </source>
</evidence>
<evidence type="ECO:0000256" key="6">
    <source>
        <dbReference type="ARBA" id="ARBA00023136"/>
    </source>
</evidence>
<dbReference type="Pfam" id="PF13853">
    <property type="entry name" value="7tm_4"/>
    <property type="match status" value="1"/>
</dbReference>
<evidence type="ECO:0000256" key="10">
    <source>
        <dbReference type="RuleBase" id="RU363047"/>
    </source>
</evidence>
<evidence type="ECO:0000256" key="3">
    <source>
        <dbReference type="ARBA" id="ARBA00022692"/>
    </source>
</evidence>
<dbReference type="AlphaFoldDB" id="A0A6P7XJS1"/>
<dbReference type="GO" id="GO:0004930">
    <property type="term" value="F:G protein-coupled receptor activity"/>
    <property type="evidence" value="ECO:0007669"/>
    <property type="project" value="UniProtKB-KW"/>
</dbReference>
<reference evidence="13" key="1">
    <citation type="submission" date="2025-08" db="UniProtKB">
        <authorList>
            <consortium name="RefSeq"/>
        </authorList>
    </citation>
    <scope>IDENTIFICATION</scope>
</reference>
<feature type="domain" description="G-protein coupled receptors family 1 profile" evidence="11">
    <location>
        <begin position="41"/>
        <end position="290"/>
    </location>
</feature>
<keyword evidence="2 10" id="KW-1003">Cell membrane</keyword>
<proteinExistence type="inferred from homology"/>
<dbReference type="KEGG" id="muo:115464645"/>
<feature type="transmembrane region" description="Helical" evidence="10">
    <location>
        <begin position="62"/>
        <end position="83"/>
    </location>
</feature>
<organism evidence="12 13">
    <name type="scientific">Microcaecilia unicolor</name>
    <dbReference type="NCBI Taxonomy" id="1415580"/>
    <lineage>
        <taxon>Eukaryota</taxon>
        <taxon>Metazoa</taxon>
        <taxon>Chordata</taxon>
        <taxon>Craniata</taxon>
        <taxon>Vertebrata</taxon>
        <taxon>Euteleostomi</taxon>
        <taxon>Amphibia</taxon>
        <taxon>Gymnophiona</taxon>
        <taxon>Siphonopidae</taxon>
        <taxon>Microcaecilia</taxon>
    </lineage>
</organism>
<gene>
    <name evidence="13" type="primary">LOC115464645</name>
</gene>
<keyword evidence="10" id="KW-0716">Sensory transduction</keyword>
<dbReference type="RefSeq" id="XP_030050865.1">
    <property type="nucleotide sequence ID" value="XM_030195005.1"/>
</dbReference>
<dbReference type="PRINTS" id="PR00237">
    <property type="entry name" value="GPCRRHODOPSN"/>
</dbReference>
<feature type="transmembrane region" description="Helical" evidence="10">
    <location>
        <begin position="272"/>
        <end position="292"/>
    </location>
</feature>
<keyword evidence="5 9" id="KW-0297">G-protein coupled receptor</keyword>
<dbReference type="Gene3D" id="1.20.1070.10">
    <property type="entry name" value="Rhodopsin 7-helix transmembrane proteins"/>
    <property type="match status" value="1"/>
</dbReference>
<dbReference type="OrthoDB" id="6145535at2759"/>
<comment type="subcellular location">
    <subcellularLocation>
        <location evidence="1 10">Cell membrane</location>
        <topology evidence="1 10">Multi-pass membrane protein</topology>
    </subcellularLocation>
</comment>
<dbReference type="PROSITE" id="PS50262">
    <property type="entry name" value="G_PROTEIN_RECEP_F1_2"/>
    <property type="match status" value="1"/>
</dbReference>